<comment type="caution">
    <text evidence="1">The sequence shown here is derived from an EMBL/GenBank/DDBJ whole genome shotgun (WGS) entry which is preliminary data.</text>
</comment>
<dbReference type="AlphaFoldDB" id="A0A2R6RAL1"/>
<dbReference type="OMA" id="CLCISAP"/>
<accession>A0A2R6RAL1</accession>
<gene>
    <name evidence="1" type="ORF">CEY00_Acc09500</name>
</gene>
<name>A0A2R6RAL1_ACTCC</name>
<sequence length="114" mass="12521">MACIVSFAFSMHFRAPQTLAKETNPRRSALGRLSRPATSKTAITLNVPDRSNRATSLARRSCNHHILKLGGHVCGSVSRYSNVSFSTTVLLGFWVGPDIEDGWGFVEAFVNRIV</sequence>
<dbReference type="Proteomes" id="UP000241394">
    <property type="component" value="Chromosome LG8"/>
</dbReference>
<keyword evidence="2" id="KW-1185">Reference proteome</keyword>
<dbReference type="EMBL" id="NKQK01000008">
    <property type="protein sequence ID" value="PSS24583.1"/>
    <property type="molecule type" value="Genomic_DNA"/>
</dbReference>
<evidence type="ECO:0000313" key="1">
    <source>
        <dbReference type="EMBL" id="PSS24583.1"/>
    </source>
</evidence>
<dbReference type="Gramene" id="PSS24583">
    <property type="protein sequence ID" value="PSS24583"/>
    <property type="gene ID" value="CEY00_Acc09500"/>
</dbReference>
<dbReference type="OrthoDB" id="1685715at2759"/>
<evidence type="ECO:0000313" key="2">
    <source>
        <dbReference type="Proteomes" id="UP000241394"/>
    </source>
</evidence>
<protein>
    <submittedName>
        <fullName evidence="1">Exocyst complex component like</fullName>
    </submittedName>
</protein>
<organism evidence="1 2">
    <name type="scientific">Actinidia chinensis var. chinensis</name>
    <name type="common">Chinese soft-hair kiwi</name>
    <dbReference type="NCBI Taxonomy" id="1590841"/>
    <lineage>
        <taxon>Eukaryota</taxon>
        <taxon>Viridiplantae</taxon>
        <taxon>Streptophyta</taxon>
        <taxon>Embryophyta</taxon>
        <taxon>Tracheophyta</taxon>
        <taxon>Spermatophyta</taxon>
        <taxon>Magnoliopsida</taxon>
        <taxon>eudicotyledons</taxon>
        <taxon>Gunneridae</taxon>
        <taxon>Pentapetalae</taxon>
        <taxon>asterids</taxon>
        <taxon>Ericales</taxon>
        <taxon>Actinidiaceae</taxon>
        <taxon>Actinidia</taxon>
    </lineage>
</organism>
<proteinExistence type="predicted"/>
<reference evidence="1 2" key="1">
    <citation type="submission" date="2017-07" db="EMBL/GenBank/DDBJ databases">
        <title>An improved, manually edited Actinidia chinensis var. chinensis (kiwifruit) genome highlights the challenges associated with draft genomes and gene prediction in plants.</title>
        <authorList>
            <person name="Pilkington S."/>
            <person name="Crowhurst R."/>
            <person name="Hilario E."/>
            <person name="Nardozza S."/>
            <person name="Fraser L."/>
            <person name="Peng Y."/>
            <person name="Gunaseelan K."/>
            <person name="Simpson R."/>
            <person name="Tahir J."/>
            <person name="Deroles S."/>
            <person name="Templeton K."/>
            <person name="Luo Z."/>
            <person name="Davy M."/>
            <person name="Cheng C."/>
            <person name="Mcneilage M."/>
            <person name="Scaglione D."/>
            <person name="Liu Y."/>
            <person name="Zhang Q."/>
            <person name="Datson P."/>
            <person name="De Silva N."/>
            <person name="Gardiner S."/>
            <person name="Bassett H."/>
            <person name="Chagne D."/>
            <person name="Mccallum J."/>
            <person name="Dzierzon H."/>
            <person name="Deng C."/>
            <person name="Wang Y.-Y."/>
            <person name="Barron N."/>
            <person name="Manako K."/>
            <person name="Bowen J."/>
            <person name="Foster T."/>
            <person name="Erridge Z."/>
            <person name="Tiffin H."/>
            <person name="Waite C."/>
            <person name="Davies K."/>
            <person name="Grierson E."/>
            <person name="Laing W."/>
            <person name="Kirk R."/>
            <person name="Chen X."/>
            <person name="Wood M."/>
            <person name="Montefiori M."/>
            <person name="Brummell D."/>
            <person name="Schwinn K."/>
            <person name="Catanach A."/>
            <person name="Fullerton C."/>
            <person name="Li D."/>
            <person name="Meiyalaghan S."/>
            <person name="Nieuwenhuizen N."/>
            <person name="Read N."/>
            <person name="Prakash R."/>
            <person name="Hunter D."/>
            <person name="Zhang H."/>
            <person name="Mckenzie M."/>
            <person name="Knabel M."/>
            <person name="Harris A."/>
            <person name="Allan A."/>
            <person name="Chen A."/>
            <person name="Janssen B."/>
            <person name="Plunkett B."/>
            <person name="Dwamena C."/>
            <person name="Voogd C."/>
            <person name="Leif D."/>
            <person name="Lafferty D."/>
            <person name="Souleyre E."/>
            <person name="Varkonyi-Gasic E."/>
            <person name="Gambi F."/>
            <person name="Hanley J."/>
            <person name="Yao J.-L."/>
            <person name="Cheung J."/>
            <person name="David K."/>
            <person name="Warren B."/>
            <person name="Marsh K."/>
            <person name="Snowden K."/>
            <person name="Lin-Wang K."/>
            <person name="Brian L."/>
            <person name="Martinez-Sanchez M."/>
            <person name="Wang M."/>
            <person name="Ileperuma N."/>
            <person name="Macnee N."/>
            <person name="Campin R."/>
            <person name="Mcatee P."/>
            <person name="Drummond R."/>
            <person name="Espley R."/>
            <person name="Ireland H."/>
            <person name="Wu R."/>
            <person name="Atkinson R."/>
            <person name="Karunairetnam S."/>
            <person name="Bulley S."/>
            <person name="Chunkath S."/>
            <person name="Hanley Z."/>
            <person name="Storey R."/>
            <person name="Thrimawithana A."/>
            <person name="Thomson S."/>
            <person name="David C."/>
            <person name="Testolin R."/>
        </authorList>
    </citation>
    <scope>NUCLEOTIDE SEQUENCE [LARGE SCALE GENOMIC DNA]</scope>
    <source>
        <strain evidence="2">cv. Red5</strain>
        <tissue evidence="1">Young leaf</tissue>
    </source>
</reference>
<dbReference type="InParanoid" id="A0A2R6RAL1"/>
<reference evidence="2" key="2">
    <citation type="journal article" date="2018" name="BMC Genomics">
        <title>A manually annotated Actinidia chinensis var. chinensis (kiwifruit) genome highlights the challenges associated with draft genomes and gene prediction in plants.</title>
        <authorList>
            <person name="Pilkington S.M."/>
            <person name="Crowhurst R."/>
            <person name="Hilario E."/>
            <person name="Nardozza S."/>
            <person name="Fraser L."/>
            <person name="Peng Y."/>
            <person name="Gunaseelan K."/>
            <person name="Simpson R."/>
            <person name="Tahir J."/>
            <person name="Deroles S.C."/>
            <person name="Templeton K."/>
            <person name="Luo Z."/>
            <person name="Davy M."/>
            <person name="Cheng C."/>
            <person name="McNeilage M."/>
            <person name="Scaglione D."/>
            <person name="Liu Y."/>
            <person name="Zhang Q."/>
            <person name="Datson P."/>
            <person name="De Silva N."/>
            <person name="Gardiner S.E."/>
            <person name="Bassett H."/>
            <person name="Chagne D."/>
            <person name="McCallum J."/>
            <person name="Dzierzon H."/>
            <person name="Deng C."/>
            <person name="Wang Y.Y."/>
            <person name="Barron L."/>
            <person name="Manako K."/>
            <person name="Bowen J."/>
            <person name="Foster T.M."/>
            <person name="Erridge Z.A."/>
            <person name="Tiffin H."/>
            <person name="Waite C.N."/>
            <person name="Davies K.M."/>
            <person name="Grierson E.P."/>
            <person name="Laing W.A."/>
            <person name="Kirk R."/>
            <person name="Chen X."/>
            <person name="Wood M."/>
            <person name="Montefiori M."/>
            <person name="Brummell D.A."/>
            <person name="Schwinn K.E."/>
            <person name="Catanach A."/>
            <person name="Fullerton C."/>
            <person name="Li D."/>
            <person name="Meiyalaghan S."/>
            <person name="Nieuwenhuizen N."/>
            <person name="Read N."/>
            <person name="Prakash R."/>
            <person name="Hunter D."/>
            <person name="Zhang H."/>
            <person name="McKenzie M."/>
            <person name="Knabel M."/>
            <person name="Harris A."/>
            <person name="Allan A.C."/>
            <person name="Gleave A."/>
            <person name="Chen A."/>
            <person name="Janssen B.J."/>
            <person name="Plunkett B."/>
            <person name="Ampomah-Dwamena C."/>
            <person name="Voogd C."/>
            <person name="Leif D."/>
            <person name="Lafferty D."/>
            <person name="Souleyre E.J.F."/>
            <person name="Varkonyi-Gasic E."/>
            <person name="Gambi F."/>
            <person name="Hanley J."/>
            <person name="Yao J.L."/>
            <person name="Cheung J."/>
            <person name="David K.M."/>
            <person name="Warren B."/>
            <person name="Marsh K."/>
            <person name="Snowden K.C."/>
            <person name="Lin-Wang K."/>
            <person name="Brian L."/>
            <person name="Martinez-Sanchez M."/>
            <person name="Wang M."/>
            <person name="Ileperuma N."/>
            <person name="Macnee N."/>
            <person name="Campin R."/>
            <person name="McAtee P."/>
            <person name="Drummond R.S.M."/>
            <person name="Espley R.V."/>
            <person name="Ireland H.S."/>
            <person name="Wu R."/>
            <person name="Atkinson R.G."/>
            <person name="Karunairetnam S."/>
            <person name="Bulley S."/>
            <person name="Chunkath S."/>
            <person name="Hanley Z."/>
            <person name="Storey R."/>
            <person name="Thrimawithana A.H."/>
            <person name="Thomson S."/>
            <person name="David C."/>
            <person name="Testolin R."/>
            <person name="Huang H."/>
            <person name="Hellens R.P."/>
            <person name="Schaffer R.J."/>
        </authorList>
    </citation>
    <scope>NUCLEOTIDE SEQUENCE [LARGE SCALE GENOMIC DNA]</scope>
    <source>
        <strain evidence="2">cv. Red5</strain>
    </source>
</reference>